<organism evidence="2 3">
    <name type="scientific">Gottfriedia solisilvae</name>
    <dbReference type="NCBI Taxonomy" id="1516104"/>
    <lineage>
        <taxon>Bacteria</taxon>
        <taxon>Bacillati</taxon>
        <taxon>Bacillota</taxon>
        <taxon>Bacilli</taxon>
        <taxon>Bacillales</taxon>
        <taxon>Bacillaceae</taxon>
        <taxon>Gottfriedia</taxon>
    </lineage>
</organism>
<evidence type="ECO:0000259" key="1">
    <source>
        <dbReference type="Pfam" id="PF16111"/>
    </source>
</evidence>
<dbReference type="EMBL" id="BMHB01000001">
    <property type="protein sequence ID" value="GGI13285.1"/>
    <property type="molecule type" value="Genomic_DNA"/>
</dbReference>
<feature type="domain" description="DUF4829" evidence="1">
    <location>
        <begin position="5"/>
        <end position="92"/>
    </location>
</feature>
<dbReference type="AlphaFoldDB" id="A0A8J3AG61"/>
<protein>
    <recommendedName>
        <fullName evidence="1">DUF4829 domain-containing protein</fullName>
    </recommendedName>
</protein>
<gene>
    <name evidence="2" type="ORF">GCM10007380_17150</name>
</gene>
<evidence type="ECO:0000313" key="3">
    <source>
        <dbReference type="Proteomes" id="UP000626244"/>
    </source>
</evidence>
<proteinExistence type="predicted"/>
<reference evidence="3" key="1">
    <citation type="journal article" date="2019" name="Int. J. Syst. Evol. Microbiol.">
        <title>The Global Catalogue of Microorganisms (GCM) 10K type strain sequencing project: providing services to taxonomists for standard genome sequencing and annotation.</title>
        <authorList>
            <consortium name="The Broad Institute Genomics Platform"/>
            <consortium name="The Broad Institute Genome Sequencing Center for Infectious Disease"/>
            <person name="Wu L."/>
            <person name="Ma J."/>
        </authorList>
    </citation>
    <scope>NUCLEOTIDE SEQUENCE [LARGE SCALE GENOMIC DNA]</scope>
    <source>
        <strain evidence="3">CGMCC 1.14993</strain>
    </source>
</reference>
<dbReference type="Proteomes" id="UP000626244">
    <property type="component" value="Unassembled WGS sequence"/>
</dbReference>
<keyword evidence="3" id="KW-1185">Reference proteome</keyword>
<dbReference type="RefSeq" id="WP_087998109.1">
    <property type="nucleotide sequence ID" value="NZ_BMHB01000001.1"/>
</dbReference>
<name>A0A8J3AG61_9BACI</name>
<dbReference type="Pfam" id="PF16111">
    <property type="entry name" value="DUF4829"/>
    <property type="match status" value="1"/>
</dbReference>
<accession>A0A8J3AG61</accession>
<evidence type="ECO:0000313" key="2">
    <source>
        <dbReference type="EMBL" id="GGI13285.1"/>
    </source>
</evidence>
<comment type="caution">
    <text evidence="2">The sequence shown here is derived from an EMBL/GenBank/DDBJ whole genome shotgun (WGS) entry which is preliminary data.</text>
</comment>
<dbReference type="OrthoDB" id="9801008at2"/>
<sequence length="93" mass="10811">MKERFKYFKGCQLTDIWYSEKESNAITEDYMKYGRGSENGVKEKNVIVLLSNFTVDSSGGDGSFEPNSTQSDWSWTLIRDSKNDKWQVDSWGY</sequence>
<dbReference type="InterPro" id="IPR032256">
    <property type="entry name" value="DUF4829"/>
</dbReference>